<dbReference type="CDD" id="cd14014">
    <property type="entry name" value="STKc_PknB_like"/>
    <property type="match status" value="1"/>
</dbReference>
<evidence type="ECO:0000256" key="6">
    <source>
        <dbReference type="SAM" id="Phobius"/>
    </source>
</evidence>
<keyword evidence="6" id="KW-0812">Transmembrane</keyword>
<dbReference type="InterPro" id="IPR000719">
    <property type="entry name" value="Prot_kinase_dom"/>
</dbReference>
<evidence type="ECO:0000313" key="9">
    <source>
        <dbReference type="Proteomes" id="UP000319576"/>
    </source>
</evidence>
<keyword evidence="9" id="KW-1185">Reference proteome</keyword>
<keyword evidence="1 8" id="KW-0808">Transferase</keyword>
<dbReference type="RefSeq" id="WP_145243187.1">
    <property type="nucleotide sequence ID" value="NZ_CP036273.1"/>
</dbReference>
<evidence type="ECO:0000259" key="7">
    <source>
        <dbReference type="PROSITE" id="PS50011"/>
    </source>
</evidence>
<proteinExistence type="predicted"/>
<keyword evidence="4 5" id="KW-0067">ATP-binding</keyword>
<keyword evidence="2 5" id="KW-0547">Nucleotide-binding</keyword>
<dbReference type="EMBL" id="CP036273">
    <property type="protein sequence ID" value="QDU23083.1"/>
    <property type="molecule type" value="Genomic_DNA"/>
</dbReference>
<gene>
    <name evidence="8" type="primary">pknB_51</name>
    <name evidence="8" type="ORF">ETAA1_50740</name>
</gene>
<dbReference type="SMART" id="SM00220">
    <property type="entry name" value="S_TKc"/>
    <property type="match status" value="1"/>
</dbReference>
<feature type="domain" description="Protein kinase" evidence="7">
    <location>
        <begin position="35"/>
        <end position="302"/>
    </location>
</feature>
<dbReference type="InterPro" id="IPR011009">
    <property type="entry name" value="Kinase-like_dom_sf"/>
</dbReference>
<dbReference type="PROSITE" id="PS00107">
    <property type="entry name" value="PROTEIN_KINASE_ATP"/>
    <property type="match status" value="1"/>
</dbReference>
<evidence type="ECO:0000256" key="5">
    <source>
        <dbReference type="PROSITE-ProRule" id="PRU10141"/>
    </source>
</evidence>
<keyword evidence="6" id="KW-0472">Membrane</keyword>
<protein>
    <submittedName>
        <fullName evidence="8">Serine/threonine-protein kinase PknB</fullName>
        <ecNumber evidence="8">2.7.11.1</ecNumber>
    </submittedName>
</protein>
<evidence type="ECO:0000313" key="8">
    <source>
        <dbReference type="EMBL" id="QDU23083.1"/>
    </source>
</evidence>
<dbReference type="PANTHER" id="PTHR43289">
    <property type="entry name" value="MITOGEN-ACTIVATED PROTEIN KINASE KINASE KINASE 20-RELATED"/>
    <property type="match status" value="1"/>
</dbReference>
<dbReference type="GO" id="GO:0004674">
    <property type="term" value="F:protein serine/threonine kinase activity"/>
    <property type="evidence" value="ECO:0007669"/>
    <property type="project" value="UniProtKB-EC"/>
</dbReference>
<dbReference type="PROSITE" id="PS00108">
    <property type="entry name" value="PROTEIN_KINASE_ST"/>
    <property type="match status" value="1"/>
</dbReference>
<dbReference type="AlphaFoldDB" id="A0A517Y016"/>
<organism evidence="8 9">
    <name type="scientific">Urbifossiella limnaea</name>
    <dbReference type="NCBI Taxonomy" id="2528023"/>
    <lineage>
        <taxon>Bacteria</taxon>
        <taxon>Pseudomonadati</taxon>
        <taxon>Planctomycetota</taxon>
        <taxon>Planctomycetia</taxon>
        <taxon>Gemmatales</taxon>
        <taxon>Gemmataceae</taxon>
        <taxon>Urbifossiella</taxon>
    </lineage>
</organism>
<dbReference type="InterPro" id="IPR008271">
    <property type="entry name" value="Ser/Thr_kinase_AS"/>
</dbReference>
<accession>A0A517Y016</accession>
<keyword evidence="6" id="KW-1133">Transmembrane helix</keyword>
<feature type="binding site" evidence="5">
    <location>
        <position position="64"/>
    </location>
    <ligand>
        <name>ATP</name>
        <dbReference type="ChEBI" id="CHEBI:30616"/>
    </ligand>
</feature>
<dbReference type="PROSITE" id="PS50011">
    <property type="entry name" value="PROTEIN_KINASE_DOM"/>
    <property type="match status" value="1"/>
</dbReference>
<evidence type="ECO:0000256" key="1">
    <source>
        <dbReference type="ARBA" id="ARBA00022679"/>
    </source>
</evidence>
<dbReference type="InterPro" id="IPR017441">
    <property type="entry name" value="Protein_kinase_ATP_BS"/>
</dbReference>
<reference evidence="8 9" key="1">
    <citation type="submission" date="2019-02" db="EMBL/GenBank/DDBJ databases">
        <title>Deep-cultivation of Planctomycetes and their phenomic and genomic characterization uncovers novel biology.</title>
        <authorList>
            <person name="Wiegand S."/>
            <person name="Jogler M."/>
            <person name="Boedeker C."/>
            <person name="Pinto D."/>
            <person name="Vollmers J."/>
            <person name="Rivas-Marin E."/>
            <person name="Kohn T."/>
            <person name="Peeters S.H."/>
            <person name="Heuer A."/>
            <person name="Rast P."/>
            <person name="Oberbeckmann S."/>
            <person name="Bunk B."/>
            <person name="Jeske O."/>
            <person name="Meyerdierks A."/>
            <person name="Storesund J.E."/>
            <person name="Kallscheuer N."/>
            <person name="Luecker S."/>
            <person name="Lage O.M."/>
            <person name="Pohl T."/>
            <person name="Merkel B.J."/>
            <person name="Hornburger P."/>
            <person name="Mueller R.-W."/>
            <person name="Bruemmer F."/>
            <person name="Labrenz M."/>
            <person name="Spormann A.M."/>
            <person name="Op den Camp H."/>
            <person name="Overmann J."/>
            <person name="Amann R."/>
            <person name="Jetten M.S.M."/>
            <person name="Mascher T."/>
            <person name="Medema M.H."/>
            <person name="Devos D.P."/>
            <person name="Kaster A.-K."/>
            <person name="Ovreas L."/>
            <person name="Rohde M."/>
            <person name="Galperin M.Y."/>
            <person name="Jogler C."/>
        </authorList>
    </citation>
    <scope>NUCLEOTIDE SEQUENCE [LARGE SCALE GENOMIC DNA]</scope>
    <source>
        <strain evidence="8 9">ETA_A1</strain>
    </source>
</reference>
<evidence type="ECO:0000256" key="2">
    <source>
        <dbReference type="ARBA" id="ARBA00022741"/>
    </source>
</evidence>
<dbReference type="Pfam" id="PF00069">
    <property type="entry name" value="Pkinase"/>
    <property type="match status" value="1"/>
</dbReference>
<dbReference type="OrthoDB" id="6111975at2"/>
<dbReference type="PANTHER" id="PTHR43289:SF6">
    <property type="entry name" value="SERINE_THREONINE-PROTEIN KINASE NEKL-3"/>
    <property type="match status" value="1"/>
</dbReference>
<dbReference type="SUPFAM" id="SSF56112">
    <property type="entry name" value="Protein kinase-like (PK-like)"/>
    <property type="match status" value="1"/>
</dbReference>
<dbReference type="Gene3D" id="1.10.510.10">
    <property type="entry name" value="Transferase(Phosphotransferase) domain 1"/>
    <property type="match status" value="1"/>
</dbReference>
<dbReference type="EC" id="2.7.11.1" evidence="8"/>
<evidence type="ECO:0000256" key="4">
    <source>
        <dbReference type="ARBA" id="ARBA00022840"/>
    </source>
</evidence>
<keyword evidence="3 8" id="KW-0418">Kinase</keyword>
<name>A0A517Y016_9BACT</name>
<evidence type="ECO:0000256" key="3">
    <source>
        <dbReference type="ARBA" id="ARBA00022777"/>
    </source>
</evidence>
<sequence length="706" mass="76660">MPDDPPTPVMDVADREEARALSARGGRPPAPVPGYERLTYLGRGAYGEVWVGVDSNSGRKVAVKFYTRRGGTDWAALAREVEKLRYLFNSRHVVQLLRVGWDSDPPYYVMEYLENGSLEDLLRGGPLPVGQAVTMFREIALALVYAHDKGVLHCDLKPANVLLDHDRRPRLADFGQARLATEVAPALGTLFYMAPEQADLGAAPDARWDVYALGAVLYRTLTGSPPHRDDPTAGTLPASGELPAQLDAYRTLIRTAPPPKGHRAVPGVDAGLAAVLDKCLAADPARRYPNPQAVVTALDAWRLRRVRRPMLAVTALGFAVLLVLIGGIGAVLFRDAVSTATEEVVQRALEGNRFAAKSAAERLALQVQYRWQVLETEARDPALRQWLAAPAGEFRAVNGGDALDAWLAKRKAKYDAQLGDRSGLWFADAADGVQYGTAPPFPDHRMKYRGFRDYFHGLGKDFAERTGPPPAVIRAPHRSMAFRRKAERDDEYWTVAFSVPVWPHADPGGDPLGVLGLTLDLRGQTRLEAGRDRFVVLVDTRPDATGRRGLLLRHPYLEQYHPSGKEQLPLYYADAVVNRADAGGDAVWSDYADPAGGAYSGSWLAAAERVRVRGEGGAEVDPGFVVLVQERRSEVLHPVADLRGRIALGAGVAFVVVLATVLLMWAGLVAVADGAPPTRVTQLLRRWAGLPPGTNTPGTAPTGESG</sequence>
<dbReference type="KEGG" id="uli:ETAA1_50740"/>
<feature type="transmembrane region" description="Helical" evidence="6">
    <location>
        <begin position="311"/>
        <end position="333"/>
    </location>
</feature>
<dbReference type="Proteomes" id="UP000319576">
    <property type="component" value="Chromosome"/>
</dbReference>
<dbReference type="GO" id="GO:0005524">
    <property type="term" value="F:ATP binding"/>
    <property type="evidence" value="ECO:0007669"/>
    <property type="project" value="UniProtKB-UniRule"/>
</dbReference>
<feature type="transmembrane region" description="Helical" evidence="6">
    <location>
        <begin position="646"/>
        <end position="672"/>
    </location>
</feature>